<evidence type="ECO:0000256" key="2">
    <source>
        <dbReference type="SAM" id="Phobius"/>
    </source>
</evidence>
<keyword evidence="2" id="KW-0812">Transmembrane</keyword>
<accession>A0A934R431</accession>
<dbReference type="InterPro" id="IPR006860">
    <property type="entry name" value="FecR"/>
</dbReference>
<dbReference type="InterPro" id="IPR008979">
    <property type="entry name" value="Galactose-bd-like_sf"/>
</dbReference>
<dbReference type="GO" id="GO:0016989">
    <property type="term" value="F:sigma factor antagonist activity"/>
    <property type="evidence" value="ECO:0007669"/>
    <property type="project" value="TreeGrafter"/>
</dbReference>
<dbReference type="SUPFAM" id="SSF49785">
    <property type="entry name" value="Galactose-binding domain-like"/>
    <property type="match status" value="1"/>
</dbReference>
<dbReference type="AlphaFoldDB" id="A0A934R431"/>
<dbReference type="Pfam" id="PF00754">
    <property type="entry name" value="F5_F8_type_C"/>
    <property type="match status" value="1"/>
</dbReference>
<keyword evidence="2" id="KW-0472">Membrane</keyword>
<dbReference type="RefSeq" id="WP_200351672.1">
    <property type="nucleotide sequence ID" value="NZ_BAABHZ010000006.1"/>
</dbReference>
<keyword evidence="2" id="KW-1133">Transmembrane helix</keyword>
<dbReference type="Gene3D" id="2.60.120.260">
    <property type="entry name" value="Galactose-binding domain-like"/>
    <property type="match status" value="1"/>
</dbReference>
<evidence type="ECO:0000259" key="3">
    <source>
        <dbReference type="PROSITE" id="PS50022"/>
    </source>
</evidence>
<feature type="region of interest" description="Disordered" evidence="1">
    <location>
        <begin position="415"/>
        <end position="437"/>
    </location>
</feature>
<evidence type="ECO:0000313" key="5">
    <source>
        <dbReference type="Proteomes" id="UP000600139"/>
    </source>
</evidence>
<comment type="caution">
    <text evidence="4">The sequence shown here is derived from an EMBL/GenBank/DDBJ whole genome shotgun (WGS) entry which is preliminary data.</text>
</comment>
<proteinExistence type="predicted"/>
<dbReference type="PROSITE" id="PS50022">
    <property type="entry name" value="FA58C_3"/>
    <property type="match status" value="1"/>
</dbReference>
<feature type="domain" description="F5/8 type C" evidence="3">
    <location>
        <begin position="270"/>
        <end position="413"/>
    </location>
</feature>
<reference evidence="4" key="1">
    <citation type="submission" date="2021-01" db="EMBL/GenBank/DDBJ databases">
        <title>Modified the classification status of verrucomicrobia.</title>
        <authorList>
            <person name="Feng X."/>
        </authorList>
    </citation>
    <scope>NUCLEOTIDE SEQUENCE</scope>
    <source>
        <strain evidence="4">JCM 18052</strain>
    </source>
</reference>
<keyword evidence="5" id="KW-1185">Reference proteome</keyword>
<protein>
    <submittedName>
        <fullName evidence="4">Discoidin domain-containing protein</fullName>
    </submittedName>
</protein>
<dbReference type="PANTHER" id="PTHR30273">
    <property type="entry name" value="PERIPLASMIC SIGNAL SENSOR AND SIGMA FACTOR ACTIVATOR FECR-RELATED"/>
    <property type="match status" value="1"/>
</dbReference>
<dbReference type="Gene3D" id="2.60.120.1440">
    <property type="match status" value="1"/>
</dbReference>
<dbReference type="InterPro" id="IPR000421">
    <property type="entry name" value="FA58C"/>
</dbReference>
<dbReference type="InterPro" id="IPR012373">
    <property type="entry name" value="Ferrdict_sens_TM"/>
</dbReference>
<dbReference type="EMBL" id="JAENIK010000011">
    <property type="protein sequence ID" value="MBK1816746.1"/>
    <property type="molecule type" value="Genomic_DNA"/>
</dbReference>
<dbReference type="Proteomes" id="UP000600139">
    <property type="component" value="Unassembled WGS sequence"/>
</dbReference>
<dbReference type="Pfam" id="PF04773">
    <property type="entry name" value="FecR"/>
    <property type="match status" value="1"/>
</dbReference>
<organism evidence="4 5">
    <name type="scientific">Luteolibacter yonseiensis</name>
    <dbReference type="NCBI Taxonomy" id="1144680"/>
    <lineage>
        <taxon>Bacteria</taxon>
        <taxon>Pseudomonadati</taxon>
        <taxon>Verrucomicrobiota</taxon>
        <taxon>Verrucomicrobiia</taxon>
        <taxon>Verrucomicrobiales</taxon>
        <taxon>Verrucomicrobiaceae</taxon>
        <taxon>Luteolibacter</taxon>
    </lineage>
</organism>
<evidence type="ECO:0000256" key="1">
    <source>
        <dbReference type="SAM" id="MobiDB-lite"/>
    </source>
</evidence>
<feature type="transmembrane region" description="Helical" evidence="2">
    <location>
        <begin position="78"/>
        <end position="95"/>
    </location>
</feature>
<dbReference type="PANTHER" id="PTHR30273:SF2">
    <property type="entry name" value="PROTEIN FECR"/>
    <property type="match status" value="1"/>
</dbReference>
<gene>
    <name evidence="4" type="ORF">JIN84_14060</name>
</gene>
<sequence>MKPDRLDHLIQALFDGLLDDDGREELNALLLGSKDARDRYRRANDFHATLLRRSSAVEHLGEGETIVMPVRGKWRRRIATVAAVAVIGAGCAFFIQKPESPRARLVTTVDSTWGGDIRLAANQKLPVSTPLELIRGVAELSYPSGAQVTLEGPCRFQLDKAEAITVLHGRASVHAPPGAQGFRVDTPGGRFVDLGTRFGLAVGSDGSQPVILTEVYEGEIEVQAVAGKPRLSQGDARALLQDADGSRLLSPSLDTDPVTVPKIISKPMATVETGVNLALGKPVTSPGHCIRPHGSVFPPGNLTDGRTNDSGVPGDWSFWLAPNGENGEFTVDLETSRRIGRISLQNTANRRIDDRGTENFQVHVSTDGIHFTPVIEGKLPRIDTRADGAFPFHDFTFGAVEARYVKIVVTSHYRHPDRPASDKNQGGGLNEIRVFSR</sequence>
<evidence type="ECO:0000313" key="4">
    <source>
        <dbReference type="EMBL" id="MBK1816746.1"/>
    </source>
</evidence>
<name>A0A934R431_9BACT</name>